<dbReference type="EMBL" id="BTSY01000004">
    <property type="protein sequence ID" value="GMT23973.1"/>
    <property type="molecule type" value="Genomic_DNA"/>
</dbReference>
<evidence type="ECO:0000313" key="2">
    <source>
        <dbReference type="EMBL" id="GMT23973.1"/>
    </source>
</evidence>
<feature type="compositionally biased region" description="Low complexity" evidence="1">
    <location>
        <begin position="114"/>
        <end position="125"/>
    </location>
</feature>
<comment type="caution">
    <text evidence="2">The sequence shown here is derived from an EMBL/GenBank/DDBJ whole genome shotgun (WGS) entry which is preliminary data.</text>
</comment>
<feature type="region of interest" description="Disordered" evidence="1">
    <location>
        <begin position="81"/>
        <end position="164"/>
    </location>
</feature>
<name>A0AAV5VX46_9BILA</name>
<feature type="compositionally biased region" description="Low complexity" evidence="1">
    <location>
        <begin position="84"/>
        <end position="99"/>
    </location>
</feature>
<evidence type="ECO:0000256" key="1">
    <source>
        <dbReference type="SAM" id="MobiDB-lite"/>
    </source>
</evidence>
<reference evidence="2" key="1">
    <citation type="submission" date="2023-10" db="EMBL/GenBank/DDBJ databases">
        <title>Genome assembly of Pristionchus species.</title>
        <authorList>
            <person name="Yoshida K."/>
            <person name="Sommer R.J."/>
        </authorList>
    </citation>
    <scope>NUCLEOTIDE SEQUENCE</scope>
    <source>
        <strain evidence="2">RS5133</strain>
    </source>
</reference>
<keyword evidence="3" id="KW-1185">Reference proteome</keyword>
<feature type="region of interest" description="Disordered" evidence="1">
    <location>
        <begin position="54"/>
        <end position="73"/>
    </location>
</feature>
<dbReference type="Proteomes" id="UP001432322">
    <property type="component" value="Unassembled WGS sequence"/>
</dbReference>
<feature type="compositionally biased region" description="Basic and acidic residues" evidence="1">
    <location>
        <begin position="24"/>
        <end position="33"/>
    </location>
</feature>
<gene>
    <name evidence="2" type="ORF">PFISCL1PPCAC_15270</name>
</gene>
<dbReference type="AlphaFoldDB" id="A0AAV5VX46"/>
<protein>
    <submittedName>
        <fullName evidence="2">Uncharacterized protein</fullName>
    </submittedName>
</protein>
<evidence type="ECO:0000313" key="3">
    <source>
        <dbReference type="Proteomes" id="UP001432322"/>
    </source>
</evidence>
<proteinExistence type="predicted"/>
<sequence>FANGEMESGRPEPTMESTKSFANSREEKEKKSEASSSLLDLSDRIDAVAAEREERIAAEEAADAASKAQQRRTLDKLLHIPDFSFPSTSNSNSMSDNGSAVNEESRIFNRHSSRSSLPSSTLTTPIPYFTSNTQRREITSSRRSSSIPEESFPTPPYSSASLSHCDPRLKREISASDASRRLSNSVVKMFPLHHQVVYAVQQMIDGMEPSKELREEFQKEIDRQTEEMREERKKKEKKMEGKKE</sequence>
<feature type="region of interest" description="Disordered" evidence="1">
    <location>
        <begin position="1"/>
        <end position="42"/>
    </location>
</feature>
<feature type="compositionally biased region" description="Low complexity" evidence="1">
    <location>
        <begin position="141"/>
        <end position="151"/>
    </location>
</feature>
<feature type="region of interest" description="Disordered" evidence="1">
    <location>
        <begin position="210"/>
        <end position="244"/>
    </location>
</feature>
<accession>A0AAV5VX46</accession>
<organism evidence="2 3">
    <name type="scientific">Pristionchus fissidentatus</name>
    <dbReference type="NCBI Taxonomy" id="1538716"/>
    <lineage>
        <taxon>Eukaryota</taxon>
        <taxon>Metazoa</taxon>
        <taxon>Ecdysozoa</taxon>
        <taxon>Nematoda</taxon>
        <taxon>Chromadorea</taxon>
        <taxon>Rhabditida</taxon>
        <taxon>Rhabditina</taxon>
        <taxon>Diplogasteromorpha</taxon>
        <taxon>Diplogasteroidea</taxon>
        <taxon>Neodiplogasteridae</taxon>
        <taxon>Pristionchus</taxon>
    </lineage>
</organism>
<feature type="non-terminal residue" evidence="2">
    <location>
        <position position="1"/>
    </location>
</feature>